<reference evidence="2 3" key="1">
    <citation type="submission" date="2018-02" db="EMBL/GenBank/DDBJ databases">
        <title>The genomes of Aspergillus section Nigri reveals drivers in fungal speciation.</title>
        <authorList>
            <consortium name="DOE Joint Genome Institute"/>
            <person name="Vesth T.C."/>
            <person name="Nybo J."/>
            <person name="Theobald S."/>
            <person name="Brandl J."/>
            <person name="Frisvad J.C."/>
            <person name="Nielsen K.F."/>
            <person name="Lyhne E.K."/>
            <person name="Kogle M.E."/>
            <person name="Kuo A."/>
            <person name="Riley R."/>
            <person name="Clum A."/>
            <person name="Nolan M."/>
            <person name="Lipzen A."/>
            <person name="Salamov A."/>
            <person name="Henrissat B."/>
            <person name="Wiebenga A."/>
            <person name="De vries R.P."/>
            <person name="Grigoriev I.V."/>
            <person name="Mortensen U.H."/>
            <person name="Andersen M.R."/>
            <person name="Baker S.E."/>
        </authorList>
    </citation>
    <scope>NUCLEOTIDE SEQUENCE [LARGE SCALE GENOMIC DNA]</scope>
    <source>
        <strain evidence="2 3">CBS 114.80</strain>
    </source>
</reference>
<proteinExistence type="predicted"/>
<dbReference type="SUPFAM" id="SSF56112">
    <property type="entry name" value="Protein kinase-like (PK-like)"/>
    <property type="match status" value="1"/>
</dbReference>
<dbReference type="InterPro" id="IPR011009">
    <property type="entry name" value="Kinase-like_dom_sf"/>
</dbReference>
<evidence type="ECO:0000313" key="2">
    <source>
        <dbReference type="EMBL" id="PYI28058.1"/>
    </source>
</evidence>
<dbReference type="InterPro" id="IPR051678">
    <property type="entry name" value="AGP_Transferase"/>
</dbReference>
<name>A0A2V5HUA1_9EURO</name>
<gene>
    <name evidence="2" type="ORF">BP00DRAFT_459711</name>
</gene>
<organism evidence="2 3">
    <name type="scientific">Aspergillus indologenus CBS 114.80</name>
    <dbReference type="NCBI Taxonomy" id="1450541"/>
    <lineage>
        <taxon>Eukaryota</taxon>
        <taxon>Fungi</taxon>
        <taxon>Dikarya</taxon>
        <taxon>Ascomycota</taxon>
        <taxon>Pezizomycotina</taxon>
        <taxon>Eurotiomycetes</taxon>
        <taxon>Eurotiomycetidae</taxon>
        <taxon>Eurotiales</taxon>
        <taxon>Aspergillaceae</taxon>
        <taxon>Aspergillus</taxon>
        <taxon>Aspergillus subgen. Circumdati</taxon>
    </lineage>
</organism>
<dbReference type="PANTHER" id="PTHR21310">
    <property type="entry name" value="AMINOGLYCOSIDE PHOSPHOTRANSFERASE-RELATED-RELATED"/>
    <property type="match status" value="1"/>
</dbReference>
<feature type="transmembrane region" description="Helical" evidence="1">
    <location>
        <begin position="440"/>
        <end position="462"/>
    </location>
</feature>
<keyword evidence="3" id="KW-1185">Reference proteome</keyword>
<keyword evidence="1" id="KW-0812">Transmembrane</keyword>
<sequence length="518" mass="59737">MPITRKLLRREIRYESAKEEETNILHKLEYYDKQLEFFSHLHNHQSWIQNTVAHHLNLNSPNLCHVSNIEDWLHGSFNVCVPVTIRPKGIRVILRLPLPYRVGEDFMPGNGDEKVRCEAGSYAWLQTNCPDVPIPELYGFALSTGETFTCVENLPPLCRWFHSVWRLAYAWLGIPIPSRYVPHRPARNEHAVTSSYLLLEYIEPTTRRSMLSNTWADARSDSKRRANLFHGLARILLRISQTPVPKIGSFIIDPKGYLVLANRPLSMEIQQLENEHIPTGIPRDYTYSTVDSYVTDILDYHDSRFRHQPNAINDLGDCVFQLASLAGMRTVSKSIFQKGLRRGPFVFSLTDLHQSNIFVDTDWNVTCLVDLEWACALPVEMVRPPYWLTNMGVDELVASEYDPVRTEFMDALVAEEKAIAVTARHSNNSPPLLSEIMQKAWATGTFWYTLALFSPSGLFMIFKQHVRPLFCKDQVEEFHTVMPFLWDRDIGRIAAEKLSDKKEYDRQLQQAFEADPQA</sequence>
<dbReference type="AlphaFoldDB" id="A0A2V5HUA1"/>
<dbReference type="PANTHER" id="PTHR21310:SF37">
    <property type="entry name" value="AMINOGLYCOSIDE PHOSPHOTRANSFERASE DOMAIN-CONTAINING PROTEIN"/>
    <property type="match status" value="1"/>
</dbReference>
<evidence type="ECO:0000256" key="1">
    <source>
        <dbReference type="SAM" id="Phobius"/>
    </source>
</evidence>
<dbReference type="Proteomes" id="UP000248817">
    <property type="component" value="Unassembled WGS sequence"/>
</dbReference>
<dbReference type="EMBL" id="KZ825556">
    <property type="protein sequence ID" value="PYI28058.1"/>
    <property type="molecule type" value="Genomic_DNA"/>
</dbReference>
<protein>
    <submittedName>
        <fullName evidence="2">Uncharacterized protein</fullName>
    </submittedName>
</protein>
<evidence type="ECO:0000313" key="3">
    <source>
        <dbReference type="Proteomes" id="UP000248817"/>
    </source>
</evidence>
<accession>A0A2V5HUA1</accession>
<keyword evidence="1" id="KW-1133">Transmembrane helix</keyword>
<keyword evidence="1" id="KW-0472">Membrane</keyword>